<keyword evidence="3" id="KW-1185">Reference proteome</keyword>
<keyword evidence="2" id="KW-0808">Transferase</keyword>
<dbReference type="InterPro" id="IPR041698">
    <property type="entry name" value="Methyltransf_25"/>
</dbReference>
<dbReference type="RefSeq" id="WP_344847328.1">
    <property type="nucleotide sequence ID" value="NZ_BAABDF010000007.1"/>
</dbReference>
<proteinExistence type="predicted"/>
<dbReference type="EMBL" id="BAABDF010000007">
    <property type="protein sequence ID" value="GAA3872683.1"/>
    <property type="molecule type" value="Genomic_DNA"/>
</dbReference>
<dbReference type="Proteomes" id="UP001399917">
    <property type="component" value="Unassembled WGS sequence"/>
</dbReference>
<reference evidence="3" key="1">
    <citation type="journal article" date="2019" name="Int. J. Syst. Evol. Microbiol.">
        <title>The Global Catalogue of Microorganisms (GCM) 10K type strain sequencing project: providing services to taxonomists for standard genome sequencing and annotation.</title>
        <authorList>
            <consortium name="The Broad Institute Genomics Platform"/>
            <consortium name="The Broad Institute Genome Sequencing Center for Infectious Disease"/>
            <person name="Wu L."/>
            <person name="Ma J."/>
        </authorList>
    </citation>
    <scope>NUCLEOTIDE SEQUENCE [LARGE SCALE GENOMIC DNA]</scope>
    <source>
        <strain evidence="3">JCM 17190</strain>
    </source>
</reference>
<evidence type="ECO:0000259" key="1">
    <source>
        <dbReference type="Pfam" id="PF13649"/>
    </source>
</evidence>
<comment type="caution">
    <text evidence="2">The sequence shown here is derived from an EMBL/GenBank/DDBJ whole genome shotgun (WGS) entry which is preliminary data.</text>
</comment>
<organism evidence="2 3">
    <name type="scientific">Celeribacter arenosi</name>
    <dbReference type="NCBI Taxonomy" id="792649"/>
    <lineage>
        <taxon>Bacteria</taxon>
        <taxon>Pseudomonadati</taxon>
        <taxon>Pseudomonadota</taxon>
        <taxon>Alphaproteobacteria</taxon>
        <taxon>Rhodobacterales</taxon>
        <taxon>Roseobacteraceae</taxon>
        <taxon>Celeribacter</taxon>
    </lineage>
</organism>
<dbReference type="Gene3D" id="3.40.50.150">
    <property type="entry name" value="Vaccinia Virus protein VP39"/>
    <property type="match status" value="1"/>
</dbReference>
<protein>
    <submittedName>
        <fullName evidence="2">Class I SAM-dependent methyltransferase</fullName>
    </submittedName>
</protein>
<name>A0ABP7KDT9_9RHOB</name>
<feature type="domain" description="Methyltransferase" evidence="1">
    <location>
        <begin position="44"/>
        <end position="135"/>
    </location>
</feature>
<dbReference type="InterPro" id="IPR029063">
    <property type="entry name" value="SAM-dependent_MTases_sf"/>
</dbReference>
<dbReference type="PANTHER" id="PTHR12843:SF5">
    <property type="entry name" value="EEF1A LYSINE METHYLTRANSFERASE 2"/>
    <property type="match status" value="1"/>
</dbReference>
<evidence type="ECO:0000313" key="3">
    <source>
        <dbReference type="Proteomes" id="UP001399917"/>
    </source>
</evidence>
<dbReference type="Pfam" id="PF13649">
    <property type="entry name" value="Methyltransf_25"/>
    <property type="match status" value="1"/>
</dbReference>
<keyword evidence="2" id="KW-0489">Methyltransferase</keyword>
<accession>A0ABP7KDT9</accession>
<dbReference type="GO" id="GO:0032259">
    <property type="term" value="P:methylation"/>
    <property type="evidence" value="ECO:0007669"/>
    <property type="project" value="UniProtKB-KW"/>
</dbReference>
<dbReference type="PANTHER" id="PTHR12843">
    <property type="entry name" value="PROTEIN-LYSINE N-METHYLTRANSFERASE METTL10"/>
    <property type="match status" value="1"/>
</dbReference>
<dbReference type="GO" id="GO:0008168">
    <property type="term" value="F:methyltransferase activity"/>
    <property type="evidence" value="ECO:0007669"/>
    <property type="project" value="UniProtKB-KW"/>
</dbReference>
<sequence>MTRSDHWDTVYADKDPTHVSWYQERPDASLDMIARAGTPRGAPVLDVGAGAGFLVDHLIAAGFTDITALDLSASALAALVARLEAQAIFVETVAGDITQWVPDRAYALWHDRAAFHFLTDAGDRAAYVARMETALPRGAQAVIATFDADGPTMCSGLPVVRYSPAALAEVIGPSFRLVESCHVDHATPRGGSQKFQFSRFERL</sequence>
<gene>
    <name evidence="2" type="ORF">GCM10022404_23180</name>
</gene>
<evidence type="ECO:0000313" key="2">
    <source>
        <dbReference type="EMBL" id="GAA3872683.1"/>
    </source>
</evidence>
<dbReference type="SUPFAM" id="SSF53335">
    <property type="entry name" value="S-adenosyl-L-methionine-dependent methyltransferases"/>
    <property type="match status" value="1"/>
</dbReference>